<dbReference type="PIRSF" id="PIRSF031924">
    <property type="entry name" value="Pi-irrepressible_AP"/>
    <property type="match status" value="1"/>
</dbReference>
<dbReference type="InterPro" id="IPR026263">
    <property type="entry name" value="Alkaline_phosphatase_prok"/>
</dbReference>
<evidence type="ECO:0000256" key="3">
    <source>
        <dbReference type="ARBA" id="ARBA00022729"/>
    </source>
</evidence>
<dbReference type="CDD" id="cd16016">
    <property type="entry name" value="AP-SPAP"/>
    <property type="match status" value="1"/>
</dbReference>
<feature type="binding site" evidence="5">
    <location>
        <begin position="173"/>
        <end position="175"/>
    </location>
    <ligand>
        <name>substrate</name>
    </ligand>
</feature>
<evidence type="ECO:0000313" key="8">
    <source>
        <dbReference type="Proteomes" id="UP000612361"/>
    </source>
</evidence>
<dbReference type="GO" id="GO:0046872">
    <property type="term" value="F:metal ion binding"/>
    <property type="evidence" value="ECO:0007669"/>
    <property type="project" value="UniProtKB-KW"/>
</dbReference>
<reference evidence="7" key="1">
    <citation type="submission" date="2020-08" db="EMBL/GenBank/DDBJ databases">
        <title>Novel species isolated from subtropical streams in China.</title>
        <authorList>
            <person name="Lu H."/>
        </authorList>
    </citation>
    <scope>NUCLEOTIDE SEQUENCE</scope>
    <source>
        <strain evidence="7">CY7W</strain>
    </source>
</reference>
<accession>A0A923KUV7</accession>
<keyword evidence="3 6" id="KW-0732">Signal</keyword>
<sequence length="557" mass="61543">MKKTCSTSANLLRRMLISSLLSAPVIALAAQAGEKPAQPKLMVVLVVDGLPQEQVVRYRDQFAANGGFRRLIDKGAWFSNAHQAHGVTLTAVGHTAVLTGAYPYQHGIIANEWTDRKTLEQMYCTQDNAHNYIGEETKAGAGTSPANLKVSTVGDELRYATGNQAKVITVSGKDRGAILLAGKAGTAYMYMSKSGHFASSTYYMQSHPAWVQQYHQSNPQDRFYGQEWKPLLADKAYTNDASDDLVADPKERFPFQYVSKSGKPDAEYYNKLLTGPFVDEMTLDFARAAIEGENLGKNPAGVTDVLGVSLSSHDYVNHAYGPESRMSHDHLQRLDRLLGNFFSYLDKRVGLDNTIVVLTADHGFPNVPEFSQSIKREAQRINSKDMMAALNKALSAKFGSEQLAEKWSSPTILLNTKLIAEKNLKQSDIEAAAAEFLLGYSGIANVYTRHQLEQGMIPDTRQAKLIQRAWNRQLSGDLLLVTQPYTYFSYGAKGTSHGSPYSYDTNVPLMIMGKPWFRAGNYSQYAEVVDIAPTLSHLLRIRPPSGAEGRVLSEILH</sequence>
<evidence type="ECO:0000256" key="2">
    <source>
        <dbReference type="ARBA" id="ARBA00022723"/>
    </source>
</evidence>
<feature type="signal peptide" evidence="6">
    <location>
        <begin position="1"/>
        <end position="29"/>
    </location>
</feature>
<dbReference type="GO" id="GO:0004035">
    <property type="term" value="F:alkaline phosphatase activity"/>
    <property type="evidence" value="ECO:0007669"/>
    <property type="project" value="InterPro"/>
</dbReference>
<feature type="chain" id="PRO_5037496011" evidence="6">
    <location>
        <begin position="30"/>
        <end position="557"/>
    </location>
</feature>
<gene>
    <name evidence="7" type="ORF">H8K47_04730</name>
</gene>
<evidence type="ECO:0000313" key="7">
    <source>
        <dbReference type="EMBL" id="MBC3934657.1"/>
    </source>
</evidence>
<comment type="caution">
    <text evidence="7">The sequence shown here is derived from an EMBL/GenBank/DDBJ whole genome shotgun (WGS) entry which is preliminary data.</text>
</comment>
<protein>
    <submittedName>
        <fullName evidence="7">Alkaline phosphatase family protein</fullName>
    </submittedName>
</protein>
<dbReference type="PANTHER" id="PTHR10151">
    <property type="entry name" value="ECTONUCLEOTIDE PYROPHOSPHATASE/PHOSPHODIESTERASE"/>
    <property type="match status" value="1"/>
</dbReference>
<dbReference type="InterPro" id="IPR002591">
    <property type="entry name" value="Phosphodiest/P_Trfase"/>
</dbReference>
<keyword evidence="2" id="KW-0479">Metal-binding</keyword>
<evidence type="ECO:0000256" key="6">
    <source>
        <dbReference type="SAM" id="SignalP"/>
    </source>
</evidence>
<dbReference type="Proteomes" id="UP000612361">
    <property type="component" value="Unassembled WGS sequence"/>
</dbReference>
<keyword evidence="1 4" id="KW-0597">Phosphoprotein</keyword>
<feature type="active site" description="Phosphothreonine intermediate" evidence="4">
    <location>
        <position position="90"/>
    </location>
</feature>
<dbReference type="Gene3D" id="3.40.720.10">
    <property type="entry name" value="Alkaline Phosphatase, subunit A"/>
    <property type="match status" value="1"/>
</dbReference>
<dbReference type="SUPFAM" id="SSF53649">
    <property type="entry name" value="Alkaline phosphatase-like"/>
    <property type="match status" value="1"/>
</dbReference>
<name>A0A923KUV7_9BURK</name>
<evidence type="ECO:0000256" key="4">
    <source>
        <dbReference type="PIRSR" id="PIRSR031924-50"/>
    </source>
</evidence>
<dbReference type="Gene3D" id="3.30.1360.150">
    <property type="match status" value="1"/>
</dbReference>
<keyword evidence="8" id="KW-1185">Reference proteome</keyword>
<dbReference type="PANTHER" id="PTHR10151:SF120">
    <property type="entry name" value="BIS(5'-ADENOSYL)-TRIPHOSPHATASE"/>
    <property type="match status" value="1"/>
</dbReference>
<evidence type="ECO:0000256" key="5">
    <source>
        <dbReference type="PIRSR" id="PIRSR031924-51"/>
    </source>
</evidence>
<dbReference type="RefSeq" id="WP_186880280.1">
    <property type="nucleotide sequence ID" value="NZ_JACOGG010000004.1"/>
</dbReference>
<dbReference type="Pfam" id="PF01663">
    <property type="entry name" value="Phosphodiest"/>
    <property type="match status" value="1"/>
</dbReference>
<organism evidence="7 8">
    <name type="scientific">Undibacterium rugosum</name>
    <dbReference type="NCBI Taxonomy" id="2762291"/>
    <lineage>
        <taxon>Bacteria</taxon>
        <taxon>Pseudomonadati</taxon>
        <taxon>Pseudomonadota</taxon>
        <taxon>Betaproteobacteria</taxon>
        <taxon>Burkholderiales</taxon>
        <taxon>Oxalobacteraceae</taxon>
        <taxon>Undibacterium</taxon>
    </lineage>
</organism>
<dbReference type="AlphaFoldDB" id="A0A923KUV7"/>
<dbReference type="EMBL" id="JACOGG010000004">
    <property type="protein sequence ID" value="MBC3934657.1"/>
    <property type="molecule type" value="Genomic_DNA"/>
</dbReference>
<feature type="binding site" evidence="5">
    <location>
        <position position="111"/>
    </location>
    <ligand>
        <name>substrate</name>
    </ligand>
</feature>
<evidence type="ECO:0000256" key="1">
    <source>
        <dbReference type="ARBA" id="ARBA00022553"/>
    </source>
</evidence>
<dbReference type="InterPro" id="IPR017850">
    <property type="entry name" value="Alkaline_phosphatase_core_sf"/>
</dbReference>
<proteinExistence type="predicted"/>